<keyword evidence="2" id="KW-1185">Reference proteome</keyword>
<evidence type="ECO:0000313" key="1">
    <source>
        <dbReference type="EMBL" id="CAK5006007.1"/>
    </source>
</evidence>
<proteinExistence type="predicted"/>
<protein>
    <submittedName>
        <fullName evidence="1">Uncharacterized protein</fullName>
    </submittedName>
</protein>
<accession>A0ACB0XKA8</accession>
<gene>
    <name evidence="1" type="ORF">MENTE1834_LOCUS103</name>
</gene>
<dbReference type="EMBL" id="CAVMJV010000001">
    <property type="protein sequence ID" value="CAK5006007.1"/>
    <property type="molecule type" value="Genomic_DNA"/>
</dbReference>
<comment type="caution">
    <text evidence="1">The sequence shown here is derived from an EMBL/GenBank/DDBJ whole genome shotgun (WGS) entry which is preliminary data.</text>
</comment>
<dbReference type="Proteomes" id="UP001497535">
    <property type="component" value="Unassembled WGS sequence"/>
</dbReference>
<name>A0ACB0XKA8_MELEN</name>
<sequence>MLWGENFTILVTCVDKMNLQTSRNIQGSGRNSTTIQHKVKYHNLFKIINSDN</sequence>
<reference evidence="1" key="1">
    <citation type="submission" date="2023-11" db="EMBL/GenBank/DDBJ databases">
        <authorList>
            <person name="Poullet M."/>
        </authorList>
    </citation>
    <scope>NUCLEOTIDE SEQUENCE</scope>
    <source>
        <strain evidence="1">E1834</strain>
    </source>
</reference>
<organism evidence="1 2">
    <name type="scientific">Meloidogyne enterolobii</name>
    <name type="common">Root-knot nematode worm</name>
    <name type="synonym">Meloidogyne mayaguensis</name>
    <dbReference type="NCBI Taxonomy" id="390850"/>
    <lineage>
        <taxon>Eukaryota</taxon>
        <taxon>Metazoa</taxon>
        <taxon>Ecdysozoa</taxon>
        <taxon>Nematoda</taxon>
        <taxon>Chromadorea</taxon>
        <taxon>Rhabditida</taxon>
        <taxon>Tylenchina</taxon>
        <taxon>Tylenchomorpha</taxon>
        <taxon>Tylenchoidea</taxon>
        <taxon>Meloidogynidae</taxon>
        <taxon>Meloidogyninae</taxon>
        <taxon>Meloidogyne</taxon>
    </lineage>
</organism>
<evidence type="ECO:0000313" key="2">
    <source>
        <dbReference type="Proteomes" id="UP001497535"/>
    </source>
</evidence>